<dbReference type="FunCoup" id="E9GLV5">
    <property type="interactions" value="296"/>
</dbReference>
<dbReference type="InterPro" id="IPR000719">
    <property type="entry name" value="Prot_kinase_dom"/>
</dbReference>
<dbReference type="Pfam" id="PF00069">
    <property type="entry name" value="Pkinase"/>
    <property type="match status" value="1"/>
</dbReference>
<dbReference type="InterPro" id="IPR001245">
    <property type="entry name" value="Ser-Thr/Tyr_kinase_cat_dom"/>
</dbReference>
<dbReference type="PANTHER" id="PTHR44329">
    <property type="entry name" value="SERINE/THREONINE-PROTEIN KINASE TNNI3K-RELATED"/>
    <property type="match status" value="1"/>
</dbReference>
<accession>E9GLV5</accession>
<organism evidence="2 3">
    <name type="scientific">Daphnia pulex</name>
    <name type="common">Water flea</name>
    <dbReference type="NCBI Taxonomy" id="6669"/>
    <lineage>
        <taxon>Eukaryota</taxon>
        <taxon>Metazoa</taxon>
        <taxon>Ecdysozoa</taxon>
        <taxon>Arthropoda</taxon>
        <taxon>Crustacea</taxon>
        <taxon>Branchiopoda</taxon>
        <taxon>Diplostraca</taxon>
        <taxon>Cladocera</taxon>
        <taxon>Anomopoda</taxon>
        <taxon>Daphniidae</taxon>
        <taxon>Daphnia</taxon>
    </lineage>
</organism>
<dbReference type="InParanoid" id="E9GLV5"/>
<dbReference type="GO" id="GO:0005524">
    <property type="term" value="F:ATP binding"/>
    <property type="evidence" value="ECO:0007669"/>
    <property type="project" value="InterPro"/>
</dbReference>
<dbReference type="KEGG" id="dpx:DAPPUDRAFT_22954"/>
<dbReference type="AlphaFoldDB" id="E9GLV5"/>
<proteinExistence type="predicted"/>
<dbReference type="EMBL" id="GL732551">
    <property type="protein sequence ID" value="EFX79576.1"/>
    <property type="molecule type" value="Genomic_DNA"/>
</dbReference>
<gene>
    <name evidence="2" type="ORF">DAPPUDRAFT_22954</name>
</gene>
<dbReference type="PROSITE" id="PS50011">
    <property type="entry name" value="PROTEIN_KINASE_DOM"/>
    <property type="match status" value="1"/>
</dbReference>
<dbReference type="Gene3D" id="3.30.200.20">
    <property type="entry name" value="Phosphorylase Kinase, domain 1"/>
    <property type="match status" value="1"/>
</dbReference>
<dbReference type="eggNOG" id="KOG4721">
    <property type="taxonomic scope" value="Eukaryota"/>
</dbReference>
<dbReference type="GO" id="GO:0006950">
    <property type="term" value="P:response to stress"/>
    <property type="evidence" value="ECO:0007669"/>
    <property type="project" value="UniProtKB-ARBA"/>
</dbReference>
<dbReference type="GO" id="GO:0004672">
    <property type="term" value="F:protein kinase activity"/>
    <property type="evidence" value="ECO:0000318"/>
    <property type="project" value="GO_Central"/>
</dbReference>
<dbReference type="Proteomes" id="UP000000305">
    <property type="component" value="Unassembled WGS sequence"/>
</dbReference>
<dbReference type="OrthoDB" id="339325at2759"/>
<feature type="domain" description="Protein kinase" evidence="1">
    <location>
        <begin position="10"/>
        <end position="251"/>
    </location>
</feature>
<dbReference type="PANTHER" id="PTHR44329:SF304">
    <property type="entry name" value="MITOGEN-ACTIVATED PROTEIN KINASE KINASE KINASE 13-LIKE ISOFORM X1"/>
    <property type="match status" value="1"/>
</dbReference>
<dbReference type="PIRSF" id="PIRSF000654">
    <property type="entry name" value="Integrin-linked_kinase"/>
    <property type="match status" value="1"/>
</dbReference>
<dbReference type="HOGENOM" id="CLU_000288_7_35_1"/>
<dbReference type="PROSITE" id="PS00108">
    <property type="entry name" value="PROTEIN_KINASE_ST"/>
    <property type="match status" value="1"/>
</dbReference>
<feature type="non-terminal residue" evidence="2">
    <location>
        <position position="277"/>
    </location>
</feature>
<sequence length="277" mass="31619">DEWDIPFEALSDLEHLASGTQGVVYKARMRSEIVAVKKVNDKDEIEIPALRQLNHPNIVRFKGACNEAPNYCLVMEYCPNGTLYDFLRSENKLSPQLTFDWAVEIAAGMHYLHQNNIMHRDLKSPNILLDANNVVKITDFGTCRTFTNQSILMTVIGTYAWMAPEVICKGKSGKKVDVWSYGVVLWELLTRETPYRDKNYGAILYGVGSNQLQLHLPPTLPAGLLDLMEKCRDKTARKRPSFSEILRHLSDCSAELVDQEPENYANLQLEWKKEIRS</sequence>
<dbReference type="SMART" id="SM00220">
    <property type="entry name" value="S_TKc"/>
    <property type="match status" value="1"/>
</dbReference>
<dbReference type="GO" id="GO:0007165">
    <property type="term" value="P:signal transduction"/>
    <property type="evidence" value="ECO:0000318"/>
    <property type="project" value="GO_Central"/>
</dbReference>
<protein>
    <recommendedName>
        <fullName evidence="1">Protein kinase domain-containing protein</fullName>
    </recommendedName>
</protein>
<evidence type="ECO:0000259" key="1">
    <source>
        <dbReference type="PROSITE" id="PS50011"/>
    </source>
</evidence>
<feature type="non-terminal residue" evidence="2">
    <location>
        <position position="1"/>
    </location>
</feature>
<dbReference type="Gene3D" id="1.10.510.10">
    <property type="entry name" value="Transferase(Phosphotransferase) domain 1"/>
    <property type="match status" value="1"/>
</dbReference>
<dbReference type="OMA" id="WKQNTRP"/>
<reference evidence="2 3" key="1">
    <citation type="journal article" date="2011" name="Science">
        <title>The ecoresponsive genome of Daphnia pulex.</title>
        <authorList>
            <person name="Colbourne J.K."/>
            <person name="Pfrender M.E."/>
            <person name="Gilbert D."/>
            <person name="Thomas W.K."/>
            <person name="Tucker A."/>
            <person name="Oakley T.H."/>
            <person name="Tokishita S."/>
            <person name="Aerts A."/>
            <person name="Arnold G.J."/>
            <person name="Basu M.K."/>
            <person name="Bauer D.J."/>
            <person name="Caceres C.E."/>
            <person name="Carmel L."/>
            <person name="Casola C."/>
            <person name="Choi J.H."/>
            <person name="Detter J.C."/>
            <person name="Dong Q."/>
            <person name="Dusheyko S."/>
            <person name="Eads B.D."/>
            <person name="Frohlich T."/>
            <person name="Geiler-Samerotte K.A."/>
            <person name="Gerlach D."/>
            <person name="Hatcher P."/>
            <person name="Jogdeo S."/>
            <person name="Krijgsveld J."/>
            <person name="Kriventseva E.V."/>
            <person name="Kultz D."/>
            <person name="Laforsch C."/>
            <person name="Lindquist E."/>
            <person name="Lopez J."/>
            <person name="Manak J.R."/>
            <person name="Muller J."/>
            <person name="Pangilinan J."/>
            <person name="Patwardhan R.P."/>
            <person name="Pitluck S."/>
            <person name="Pritham E.J."/>
            <person name="Rechtsteiner A."/>
            <person name="Rho M."/>
            <person name="Rogozin I.B."/>
            <person name="Sakarya O."/>
            <person name="Salamov A."/>
            <person name="Schaack S."/>
            <person name="Shapiro H."/>
            <person name="Shiga Y."/>
            <person name="Skalitzky C."/>
            <person name="Smith Z."/>
            <person name="Souvorov A."/>
            <person name="Sung W."/>
            <person name="Tang Z."/>
            <person name="Tsuchiya D."/>
            <person name="Tu H."/>
            <person name="Vos H."/>
            <person name="Wang M."/>
            <person name="Wolf Y.I."/>
            <person name="Yamagata H."/>
            <person name="Yamada T."/>
            <person name="Ye Y."/>
            <person name="Shaw J.R."/>
            <person name="Andrews J."/>
            <person name="Crease T.J."/>
            <person name="Tang H."/>
            <person name="Lucas S.M."/>
            <person name="Robertson H.M."/>
            <person name="Bork P."/>
            <person name="Koonin E.V."/>
            <person name="Zdobnov E.M."/>
            <person name="Grigoriev I.V."/>
            <person name="Lynch M."/>
            <person name="Boore J.L."/>
        </authorList>
    </citation>
    <scope>NUCLEOTIDE SEQUENCE [LARGE SCALE GENOMIC DNA]</scope>
</reference>
<dbReference type="InterPro" id="IPR011009">
    <property type="entry name" value="Kinase-like_dom_sf"/>
</dbReference>
<keyword evidence="3" id="KW-1185">Reference proteome</keyword>
<dbReference type="InterPro" id="IPR051681">
    <property type="entry name" value="Ser/Thr_Kinases-Pseudokinases"/>
</dbReference>
<name>E9GLV5_DAPPU</name>
<dbReference type="SUPFAM" id="SSF56112">
    <property type="entry name" value="Protein kinase-like (PK-like)"/>
    <property type="match status" value="1"/>
</dbReference>
<evidence type="ECO:0000313" key="3">
    <source>
        <dbReference type="Proteomes" id="UP000000305"/>
    </source>
</evidence>
<dbReference type="PRINTS" id="PR00109">
    <property type="entry name" value="TYRKINASE"/>
</dbReference>
<dbReference type="InterPro" id="IPR008271">
    <property type="entry name" value="Ser/Thr_kinase_AS"/>
</dbReference>
<dbReference type="GO" id="GO:0005737">
    <property type="term" value="C:cytoplasm"/>
    <property type="evidence" value="ECO:0000318"/>
    <property type="project" value="GO_Central"/>
</dbReference>
<evidence type="ECO:0000313" key="2">
    <source>
        <dbReference type="EMBL" id="EFX79576.1"/>
    </source>
</evidence>
<dbReference type="STRING" id="6669.E9GLV5"/>